<sequence>MKGTVVSTWIRTCRDLYGNDIINKSLKSVDWSEDIVFTPLEDVDDTKIFKLIEVIANNVDISINDLWQVIGENNLTKFSEDYPVFFKRVNLYKFLNSLNFIHAIIMKKIRGAKPPKMALEPVTNDSIYFTYRSDRELFDYFLGLLHGSAKYFGEKIEVKEIERKKGELKVHIKFENTIEHSKKYKFSKALSSMGLKSLELKMTIPIFIIMTCVGIVLSGLVKGLLIGGISGVISAVVSYMTVKPLNDIIENIENRNFEDIDRSIKTNDKLEKIYLGISKLKDSIGKDSTSANLAINELSVFTNNMYNTTEKMKEATREIANYSEQVSQLATQQEISTETLVKQTNENMVALKELVQSENKNKLELDKSVEKINQSHINVDKSSEAIKESLKSFMNVKEKGKNLKGKTEDITNIVSLVSGIAAQTNLLALNASIEAARAGEQGRGFAVVAEEVRKLAEQSQQAVKDINSNLLYFADEINSLVGSIESQYSVLELETTNLENVRKISSEANDLIKVVSDETNKSITQLNSEVESVEEMFKTIDSLAAIAAENASSSQEVNRNIEEFTNNIQDMIETLQKVKDVGDNFANDIEV</sequence>
<evidence type="ECO:0000256" key="1">
    <source>
        <dbReference type="ARBA" id="ARBA00023224"/>
    </source>
</evidence>
<dbReference type="PANTHER" id="PTHR32089">
    <property type="entry name" value="METHYL-ACCEPTING CHEMOTAXIS PROTEIN MCPB"/>
    <property type="match status" value="1"/>
</dbReference>
<evidence type="ECO:0000256" key="2">
    <source>
        <dbReference type="SAM" id="Coils"/>
    </source>
</evidence>
<gene>
    <name evidence="5" type="ORF">SDC9_39528</name>
</gene>
<proteinExistence type="predicted"/>
<evidence type="ECO:0000256" key="3">
    <source>
        <dbReference type="SAM" id="Phobius"/>
    </source>
</evidence>
<feature type="coiled-coil region" evidence="2">
    <location>
        <begin position="305"/>
        <end position="361"/>
    </location>
</feature>
<dbReference type="InterPro" id="IPR038158">
    <property type="entry name" value="H-NOX_domain_sf"/>
</dbReference>
<feature type="transmembrane region" description="Helical" evidence="3">
    <location>
        <begin position="223"/>
        <end position="242"/>
    </location>
</feature>
<protein>
    <recommendedName>
        <fullName evidence="4">Methyl-accepting transducer domain-containing protein</fullName>
    </recommendedName>
</protein>
<accession>A0A644VPW3</accession>
<dbReference type="Pfam" id="PF07700">
    <property type="entry name" value="HNOB"/>
    <property type="match status" value="1"/>
</dbReference>
<feature type="transmembrane region" description="Helical" evidence="3">
    <location>
        <begin position="198"/>
        <end position="217"/>
    </location>
</feature>
<dbReference type="SMART" id="SM00283">
    <property type="entry name" value="MA"/>
    <property type="match status" value="1"/>
</dbReference>
<dbReference type="AlphaFoldDB" id="A0A644VPW3"/>
<keyword evidence="3" id="KW-1133">Transmembrane helix</keyword>
<keyword evidence="1" id="KW-0807">Transducer</keyword>
<dbReference type="PANTHER" id="PTHR32089:SF112">
    <property type="entry name" value="LYSOZYME-LIKE PROTEIN-RELATED"/>
    <property type="match status" value="1"/>
</dbReference>
<dbReference type="Gene3D" id="3.90.1520.10">
    <property type="entry name" value="H-NOX domain"/>
    <property type="match status" value="1"/>
</dbReference>
<dbReference type="SUPFAM" id="SSF58104">
    <property type="entry name" value="Methyl-accepting chemotaxis protein (MCP) signaling domain"/>
    <property type="match status" value="1"/>
</dbReference>
<dbReference type="Gene3D" id="1.10.287.950">
    <property type="entry name" value="Methyl-accepting chemotaxis protein"/>
    <property type="match status" value="1"/>
</dbReference>
<dbReference type="InterPro" id="IPR024096">
    <property type="entry name" value="NO_sig/Golgi_transp_ligand-bd"/>
</dbReference>
<feature type="domain" description="Methyl-accepting transducer" evidence="4">
    <location>
        <begin position="308"/>
        <end position="565"/>
    </location>
</feature>
<reference evidence="5" key="1">
    <citation type="submission" date="2019-08" db="EMBL/GenBank/DDBJ databases">
        <authorList>
            <person name="Kucharzyk K."/>
            <person name="Murdoch R.W."/>
            <person name="Higgins S."/>
            <person name="Loffler F."/>
        </authorList>
    </citation>
    <scope>NUCLEOTIDE SEQUENCE</scope>
</reference>
<keyword evidence="2" id="KW-0175">Coiled coil</keyword>
<evidence type="ECO:0000259" key="4">
    <source>
        <dbReference type="PROSITE" id="PS50111"/>
    </source>
</evidence>
<keyword evidence="3" id="KW-0812">Transmembrane</keyword>
<dbReference type="GO" id="GO:0016020">
    <property type="term" value="C:membrane"/>
    <property type="evidence" value="ECO:0007669"/>
    <property type="project" value="InterPro"/>
</dbReference>
<name>A0A644VPW3_9ZZZZ</name>
<organism evidence="5">
    <name type="scientific">bioreactor metagenome</name>
    <dbReference type="NCBI Taxonomy" id="1076179"/>
    <lineage>
        <taxon>unclassified sequences</taxon>
        <taxon>metagenomes</taxon>
        <taxon>ecological metagenomes</taxon>
    </lineage>
</organism>
<dbReference type="Pfam" id="PF00015">
    <property type="entry name" value="MCPsignal"/>
    <property type="match status" value="1"/>
</dbReference>
<keyword evidence="3" id="KW-0472">Membrane</keyword>
<dbReference type="InterPro" id="IPR011644">
    <property type="entry name" value="Heme_NO-bd"/>
</dbReference>
<comment type="caution">
    <text evidence="5">The sequence shown here is derived from an EMBL/GenBank/DDBJ whole genome shotgun (WGS) entry which is preliminary data.</text>
</comment>
<evidence type="ECO:0000313" key="5">
    <source>
        <dbReference type="EMBL" id="MPL93401.1"/>
    </source>
</evidence>
<dbReference type="InterPro" id="IPR004089">
    <property type="entry name" value="MCPsignal_dom"/>
</dbReference>
<feature type="coiled-coil region" evidence="2">
    <location>
        <begin position="516"/>
        <end position="581"/>
    </location>
</feature>
<dbReference type="EMBL" id="VSSQ01000391">
    <property type="protein sequence ID" value="MPL93401.1"/>
    <property type="molecule type" value="Genomic_DNA"/>
</dbReference>
<dbReference type="SUPFAM" id="SSF111126">
    <property type="entry name" value="Ligand-binding domain in the NO signalling and Golgi transport"/>
    <property type="match status" value="1"/>
</dbReference>
<dbReference type="GO" id="GO:0020037">
    <property type="term" value="F:heme binding"/>
    <property type="evidence" value="ECO:0007669"/>
    <property type="project" value="InterPro"/>
</dbReference>
<dbReference type="GO" id="GO:0007165">
    <property type="term" value="P:signal transduction"/>
    <property type="evidence" value="ECO:0007669"/>
    <property type="project" value="UniProtKB-KW"/>
</dbReference>
<dbReference type="PROSITE" id="PS50111">
    <property type="entry name" value="CHEMOTAXIS_TRANSDUC_2"/>
    <property type="match status" value="1"/>
</dbReference>